<evidence type="ECO:0000313" key="3">
    <source>
        <dbReference type="Proteomes" id="UP000199001"/>
    </source>
</evidence>
<name>A0A1C6UTQ3_9ACTN</name>
<dbReference type="RefSeq" id="WP_091107692.1">
    <property type="nucleotide sequence ID" value="NZ_FMHZ01000002.1"/>
</dbReference>
<feature type="transmembrane region" description="Helical" evidence="1">
    <location>
        <begin position="61"/>
        <end position="77"/>
    </location>
</feature>
<keyword evidence="1" id="KW-1133">Transmembrane helix</keyword>
<proteinExistence type="predicted"/>
<sequence>MTVDREAIPEHSVERDQAPDEQVSTATVVAYATAAVVLVGWFLFGWLVLEQGFVDSVGESAGAGFALLLVVSVVGTVRRSRR</sequence>
<gene>
    <name evidence="2" type="ORF">GA0070606_2733</name>
</gene>
<dbReference type="Proteomes" id="UP000199001">
    <property type="component" value="Unassembled WGS sequence"/>
</dbReference>
<feature type="transmembrane region" description="Helical" evidence="1">
    <location>
        <begin position="28"/>
        <end position="49"/>
    </location>
</feature>
<reference evidence="3" key="1">
    <citation type="submission" date="2016-06" db="EMBL/GenBank/DDBJ databases">
        <authorList>
            <person name="Varghese N."/>
            <person name="Submissions Spin"/>
        </authorList>
    </citation>
    <scope>NUCLEOTIDE SEQUENCE [LARGE SCALE GENOMIC DNA]</scope>
    <source>
        <strain evidence="3">DSM 43903</strain>
    </source>
</reference>
<protein>
    <submittedName>
        <fullName evidence="2">Uncharacterized protein</fullName>
    </submittedName>
</protein>
<accession>A0A1C6UTQ3</accession>
<dbReference type="OrthoDB" id="3405688at2"/>
<organism evidence="2 3">
    <name type="scientific">Micromonospora citrea</name>
    <dbReference type="NCBI Taxonomy" id="47855"/>
    <lineage>
        <taxon>Bacteria</taxon>
        <taxon>Bacillati</taxon>
        <taxon>Actinomycetota</taxon>
        <taxon>Actinomycetes</taxon>
        <taxon>Micromonosporales</taxon>
        <taxon>Micromonosporaceae</taxon>
        <taxon>Micromonospora</taxon>
    </lineage>
</organism>
<evidence type="ECO:0000313" key="2">
    <source>
        <dbReference type="EMBL" id="SCL57223.1"/>
    </source>
</evidence>
<dbReference type="EMBL" id="FMHZ01000002">
    <property type="protein sequence ID" value="SCL57223.1"/>
    <property type="molecule type" value="Genomic_DNA"/>
</dbReference>
<dbReference type="AlphaFoldDB" id="A0A1C6UTQ3"/>
<evidence type="ECO:0000256" key="1">
    <source>
        <dbReference type="SAM" id="Phobius"/>
    </source>
</evidence>
<keyword evidence="3" id="KW-1185">Reference proteome</keyword>
<keyword evidence="1" id="KW-0812">Transmembrane</keyword>
<keyword evidence="1" id="KW-0472">Membrane</keyword>